<reference evidence="7" key="2">
    <citation type="submission" date="2025-08" db="UniProtKB">
        <authorList>
            <consortium name="Ensembl"/>
        </authorList>
    </citation>
    <scope>IDENTIFICATION</scope>
</reference>
<protein>
    <submittedName>
        <fullName evidence="7">Reticulon 4 receptor like 1</fullName>
    </submittedName>
</protein>
<evidence type="ECO:0000256" key="4">
    <source>
        <dbReference type="ARBA" id="ARBA00023180"/>
    </source>
</evidence>
<dbReference type="GO" id="GO:0035374">
    <property type="term" value="F:chondroitin sulfate binding"/>
    <property type="evidence" value="ECO:0007669"/>
    <property type="project" value="Ensembl"/>
</dbReference>
<dbReference type="OMA" id="CKCEIDI"/>
<keyword evidence="2 6" id="KW-0732">Signal</keyword>
<reference evidence="7 8" key="1">
    <citation type="journal article" date="2019" name="Proc. Natl. Acad. Sci. U.S.A.">
        <title>Regulatory changes in pterin and carotenoid genes underlie balanced color polymorphisms in the wall lizard.</title>
        <authorList>
            <person name="Andrade P."/>
            <person name="Pinho C."/>
            <person name="Perez I de Lanuza G."/>
            <person name="Afonso S."/>
            <person name="Brejcha J."/>
            <person name="Rubin C.J."/>
            <person name="Wallerman O."/>
            <person name="Pereira P."/>
            <person name="Sabatino S.J."/>
            <person name="Bellati A."/>
            <person name="Pellitteri-Rosa D."/>
            <person name="Bosakova Z."/>
            <person name="Bunikis I."/>
            <person name="Carretero M.A."/>
            <person name="Feiner N."/>
            <person name="Marsik P."/>
            <person name="Pauperio F."/>
            <person name="Salvi D."/>
            <person name="Soler L."/>
            <person name="While G.M."/>
            <person name="Uller T."/>
            <person name="Font E."/>
            <person name="Andersson L."/>
            <person name="Carneiro M."/>
        </authorList>
    </citation>
    <scope>NUCLEOTIDE SEQUENCE</scope>
</reference>
<dbReference type="GeneTree" id="ENSGT00940000157112"/>
<feature type="signal peptide" evidence="6">
    <location>
        <begin position="1"/>
        <end position="34"/>
    </location>
</feature>
<keyword evidence="4" id="KW-0325">Glycoprotein</keyword>
<evidence type="ECO:0000256" key="5">
    <source>
        <dbReference type="SAM" id="MobiDB-lite"/>
    </source>
</evidence>
<gene>
    <name evidence="7" type="primary">RTN4RL1</name>
</gene>
<dbReference type="GO" id="GO:0009986">
    <property type="term" value="C:cell surface"/>
    <property type="evidence" value="ECO:0007669"/>
    <property type="project" value="Ensembl"/>
</dbReference>
<dbReference type="InterPro" id="IPR003591">
    <property type="entry name" value="Leu-rich_rpt_typical-subtyp"/>
</dbReference>
<dbReference type="InterPro" id="IPR001611">
    <property type="entry name" value="Leu-rich_rpt"/>
</dbReference>
<dbReference type="GO" id="GO:0098552">
    <property type="term" value="C:side of membrane"/>
    <property type="evidence" value="ECO:0007669"/>
    <property type="project" value="UniProtKB-KW"/>
</dbReference>
<keyword evidence="3" id="KW-0677">Repeat</keyword>
<dbReference type="PANTHER" id="PTHR24369">
    <property type="entry name" value="ANTIGEN BSP, PUTATIVE-RELATED"/>
    <property type="match status" value="1"/>
</dbReference>
<dbReference type="AlphaFoldDB" id="A0A670JT66"/>
<dbReference type="GO" id="GO:0008201">
    <property type="term" value="F:heparin binding"/>
    <property type="evidence" value="ECO:0007669"/>
    <property type="project" value="Ensembl"/>
</dbReference>
<organism evidence="7 8">
    <name type="scientific">Podarcis muralis</name>
    <name type="common">Wall lizard</name>
    <name type="synonym">Lacerta muralis</name>
    <dbReference type="NCBI Taxonomy" id="64176"/>
    <lineage>
        <taxon>Eukaryota</taxon>
        <taxon>Metazoa</taxon>
        <taxon>Chordata</taxon>
        <taxon>Craniata</taxon>
        <taxon>Vertebrata</taxon>
        <taxon>Euteleostomi</taxon>
        <taxon>Lepidosauria</taxon>
        <taxon>Squamata</taxon>
        <taxon>Bifurcata</taxon>
        <taxon>Unidentata</taxon>
        <taxon>Episquamata</taxon>
        <taxon>Laterata</taxon>
        <taxon>Lacertibaenia</taxon>
        <taxon>Lacertidae</taxon>
        <taxon>Podarcis</taxon>
    </lineage>
</organism>
<dbReference type="InterPro" id="IPR032675">
    <property type="entry name" value="LRR_dom_sf"/>
</dbReference>
<dbReference type="Ensembl" id="ENSPMRT00000029301.1">
    <property type="protein sequence ID" value="ENSPMRP00000027626.1"/>
    <property type="gene ID" value="ENSPMRG00000017823.1"/>
</dbReference>
<dbReference type="GO" id="GO:0005886">
    <property type="term" value="C:plasma membrane"/>
    <property type="evidence" value="ECO:0007669"/>
    <property type="project" value="UniProtKB-SubCell"/>
</dbReference>
<dbReference type="GO" id="GO:0038023">
    <property type="term" value="F:signaling receptor activity"/>
    <property type="evidence" value="ECO:0007669"/>
    <property type="project" value="Ensembl"/>
</dbReference>
<keyword evidence="1" id="KW-0433">Leucine-rich repeat</keyword>
<dbReference type="SMART" id="SM00369">
    <property type="entry name" value="LRR_TYP"/>
    <property type="match status" value="4"/>
</dbReference>
<evidence type="ECO:0000313" key="7">
    <source>
        <dbReference type="Ensembl" id="ENSPMRP00000027626.1"/>
    </source>
</evidence>
<dbReference type="GO" id="GO:0043204">
    <property type="term" value="C:perikaryon"/>
    <property type="evidence" value="ECO:0007669"/>
    <property type="project" value="UniProtKB-SubCell"/>
</dbReference>
<dbReference type="SUPFAM" id="SSF52058">
    <property type="entry name" value="L domain-like"/>
    <property type="match status" value="1"/>
</dbReference>
<dbReference type="GO" id="GO:0045121">
    <property type="term" value="C:membrane raft"/>
    <property type="evidence" value="ECO:0007669"/>
    <property type="project" value="UniProtKB-SubCell"/>
</dbReference>
<feature type="chain" id="PRO_5025453547" evidence="6">
    <location>
        <begin position="35"/>
        <end position="236"/>
    </location>
</feature>
<evidence type="ECO:0000256" key="6">
    <source>
        <dbReference type="SAM" id="SignalP"/>
    </source>
</evidence>
<evidence type="ECO:0000256" key="2">
    <source>
        <dbReference type="ARBA" id="ARBA00022729"/>
    </source>
</evidence>
<accession>A0A670JT66</accession>
<dbReference type="GO" id="GO:0042995">
    <property type="term" value="C:cell projection"/>
    <property type="evidence" value="ECO:0007669"/>
    <property type="project" value="UniProtKB-SubCell"/>
</dbReference>
<dbReference type="Pfam" id="PF13855">
    <property type="entry name" value="LRR_8"/>
    <property type="match status" value="1"/>
</dbReference>
<sequence>HPVDVSPPLSPLAGSCLELSLLLLLALELPSSGGCPTDCVCYPSPMTVSCQSHNFLAIPEGIPEDSERVFLQNNQISLLLRGHFSPSLVTLWLYSNNVTFVDPNAFRGFSHLEELDLGDNPNLQELSAKTFQGLSRLHALHLYKCGLSSLPSGIFSGLHNLQYLYLQDNRLANPRLATTGQLLCSLRNPAELRERGSRIYPTLPGLQKKESPPPSPLSGPDQLSRYDPCIAMGRTR</sequence>
<evidence type="ECO:0000313" key="8">
    <source>
        <dbReference type="Proteomes" id="UP000472272"/>
    </source>
</evidence>
<name>A0A670JT66_PODMU</name>
<dbReference type="Proteomes" id="UP000472272">
    <property type="component" value="Chromosome 15"/>
</dbReference>
<dbReference type="PANTHER" id="PTHR24369:SF196">
    <property type="entry name" value="RETICULON 4 RECEPTOR LIKE 1"/>
    <property type="match status" value="1"/>
</dbReference>
<keyword evidence="8" id="KW-1185">Reference proteome</keyword>
<reference evidence="7" key="3">
    <citation type="submission" date="2025-09" db="UniProtKB">
        <authorList>
            <consortium name="Ensembl"/>
        </authorList>
    </citation>
    <scope>IDENTIFICATION</scope>
</reference>
<dbReference type="GO" id="GO:0048681">
    <property type="term" value="P:negative regulation of axon regeneration"/>
    <property type="evidence" value="ECO:0007669"/>
    <property type="project" value="Ensembl"/>
</dbReference>
<dbReference type="InterPro" id="IPR050541">
    <property type="entry name" value="LRR_TM_domain-containing"/>
</dbReference>
<proteinExistence type="predicted"/>
<dbReference type="Gene3D" id="3.80.10.10">
    <property type="entry name" value="Ribonuclease Inhibitor"/>
    <property type="match status" value="1"/>
</dbReference>
<feature type="region of interest" description="Disordered" evidence="5">
    <location>
        <begin position="202"/>
        <end position="236"/>
    </location>
</feature>
<evidence type="ECO:0000256" key="3">
    <source>
        <dbReference type="ARBA" id="ARBA00022737"/>
    </source>
</evidence>
<evidence type="ECO:0000256" key="1">
    <source>
        <dbReference type="ARBA" id="ARBA00022614"/>
    </source>
</evidence>